<dbReference type="Proteomes" id="UP000054454">
    <property type="component" value="Unassembled WGS sequence"/>
</dbReference>
<comment type="caution">
    <text evidence="12">The sequence shown here is derived from an EMBL/GenBank/DDBJ whole genome shotgun (WGS) entry which is preliminary data.</text>
</comment>
<evidence type="ECO:0000256" key="1">
    <source>
        <dbReference type="ARBA" id="ARBA00004643"/>
    </source>
</evidence>
<dbReference type="InterPro" id="IPR013233">
    <property type="entry name" value="PIG-X/PBN1"/>
</dbReference>
<reference evidence="13" key="1">
    <citation type="journal article" date="2016" name="Nat. Commun.">
        <title>Genome analysis of three Pneumocystis species reveals adaptation mechanisms to life exclusively in mammalian hosts.</title>
        <authorList>
            <person name="Ma L."/>
            <person name="Chen Z."/>
            <person name="Huang D.W."/>
            <person name="Kutty G."/>
            <person name="Ishihara M."/>
            <person name="Wang H."/>
            <person name="Abouelleil A."/>
            <person name="Bishop L."/>
            <person name="Davey E."/>
            <person name="Deng R."/>
            <person name="Deng X."/>
            <person name="Fan L."/>
            <person name="Fantoni G."/>
            <person name="Fitzgerald M."/>
            <person name="Gogineni E."/>
            <person name="Goldberg J.M."/>
            <person name="Handley G."/>
            <person name="Hu X."/>
            <person name="Huber C."/>
            <person name="Jiao X."/>
            <person name="Jones K."/>
            <person name="Levin J.Z."/>
            <person name="Liu Y."/>
            <person name="Macdonald P."/>
            <person name="Melnikov A."/>
            <person name="Raley C."/>
            <person name="Sassi M."/>
            <person name="Sherman B.T."/>
            <person name="Song X."/>
            <person name="Sykes S."/>
            <person name="Tran B."/>
            <person name="Walsh L."/>
            <person name="Xia Y."/>
            <person name="Yang J."/>
            <person name="Young S."/>
            <person name="Zeng Q."/>
            <person name="Zheng X."/>
            <person name="Stephens R."/>
            <person name="Nusbaum C."/>
            <person name="Birren B.W."/>
            <person name="Azadi P."/>
            <person name="Lempicki R.A."/>
            <person name="Cuomo C.A."/>
            <person name="Kovacs J.A."/>
        </authorList>
    </citation>
    <scope>NUCLEOTIDE SEQUENCE [LARGE SCALE GENOMIC DNA]</scope>
    <source>
        <strain evidence="13">B80</strain>
    </source>
</reference>
<dbReference type="SMART" id="SM00780">
    <property type="entry name" value="PIG-X"/>
    <property type="match status" value="1"/>
</dbReference>
<keyword evidence="7 11" id="KW-0256">Endoplasmic reticulum</keyword>
<keyword evidence="6 11" id="KW-0812">Transmembrane</keyword>
<evidence type="ECO:0000256" key="6">
    <source>
        <dbReference type="ARBA" id="ARBA00022692"/>
    </source>
</evidence>
<organism evidence="12 13">
    <name type="scientific">Pneumocystis carinii (strain B80)</name>
    <name type="common">Rat pneumocystis pneumonia agent</name>
    <name type="synonym">Pneumocystis carinii f. sp. carinii</name>
    <dbReference type="NCBI Taxonomy" id="1408658"/>
    <lineage>
        <taxon>Eukaryota</taxon>
        <taxon>Fungi</taxon>
        <taxon>Dikarya</taxon>
        <taxon>Ascomycota</taxon>
        <taxon>Taphrinomycotina</taxon>
        <taxon>Pneumocystomycetes</taxon>
        <taxon>Pneumocystaceae</taxon>
        <taxon>Pneumocystis</taxon>
    </lineage>
</organism>
<dbReference type="OrthoDB" id="5546453at2759"/>
<dbReference type="PANTHER" id="PTHR28533">
    <property type="entry name" value="PROTEIN PBN1"/>
    <property type="match status" value="1"/>
</dbReference>
<comment type="subcellular location">
    <subcellularLocation>
        <location evidence="11">Endoplasmic reticulum membrane</location>
        <topology evidence="11">Single-pass membrane protein</topology>
    </subcellularLocation>
    <subcellularLocation>
        <location evidence="1">Endoplasmic reticulum membrane</location>
        <topology evidence="1">Single-pass type III membrane protein</topology>
    </subcellularLocation>
</comment>
<evidence type="ECO:0000256" key="8">
    <source>
        <dbReference type="ARBA" id="ARBA00022989"/>
    </source>
</evidence>
<keyword evidence="8 11" id="KW-1133">Transmembrane helix</keyword>
<keyword evidence="5 11" id="KW-0337">GPI-anchor biosynthesis</keyword>
<keyword evidence="13" id="KW-1185">Reference proteome</keyword>
<dbReference type="VEuPathDB" id="FungiDB:T552_00690"/>
<dbReference type="Pfam" id="PF08320">
    <property type="entry name" value="PIG-X"/>
    <property type="match status" value="1"/>
</dbReference>
<name>A0A0W4ZP95_PNEC8</name>
<dbReference type="UniPathway" id="UPA00196"/>
<dbReference type="GO" id="GO:0005789">
    <property type="term" value="C:endoplasmic reticulum membrane"/>
    <property type="evidence" value="ECO:0007669"/>
    <property type="project" value="UniProtKB-SubCell"/>
</dbReference>
<comment type="similarity">
    <text evidence="3 11">Belongs to the PIGX family.</text>
</comment>
<dbReference type="PANTHER" id="PTHR28533:SF1">
    <property type="entry name" value="PROTEIN PBN1"/>
    <property type="match status" value="1"/>
</dbReference>
<evidence type="ECO:0000256" key="7">
    <source>
        <dbReference type="ARBA" id="ARBA00022824"/>
    </source>
</evidence>
<dbReference type="GO" id="GO:0006506">
    <property type="term" value="P:GPI anchor biosynthetic process"/>
    <property type="evidence" value="ECO:0007669"/>
    <property type="project" value="UniProtKB-UniPathway"/>
</dbReference>
<keyword evidence="9 11" id="KW-0472">Membrane</keyword>
<dbReference type="GO" id="GO:1990529">
    <property type="term" value="C:glycosylphosphatidylinositol-mannosyltransferase I complex"/>
    <property type="evidence" value="ECO:0007669"/>
    <property type="project" value="TreeGrafter"/>
</dbReference>
<comment type="function">
    <text evidence="11">Required for proper folding and/or the stability of a subset of proteins in the endoplasmic reticulum. Component of glycosylphosphatidylinositol-mannosyltransferase 1 which transfers the first of the 4 mannoses in the GPI-anchor precursors during GPI-anchor biosynthesis. Probably acts by stabilizing the mannosyltransferase GPI14.</text>
</comment>
<dbReference type="RefSeq" id="XP_018227003.1">
    <property type="nucleotide sequence ID" value="XM_018369295.1"/>
</dbReference>
<dbReference type="EMBL" id="LFVZ01000003">
    <property type="protein sequence ID" value="KTW30212.1"/>
    <property type="molecule type" value="Genomic_DNA"/>
</dbReference>
<evidence type="ECO:0000256" key="3">
    <source>
        <dbReference type="ARBA" id="ARBA00010345"/>
    </source>
</evidence>
<comment type="pathway">
    <text evidence="2 11">Glycolipid biosynthesis; glycosylphosphatidylinositol-anchor biosynthesis.</text>
</comment>
<evidence type="ECO:0000256" key="9">
    <source>
        <dbReference type="ARBA" id="ARBA00023136"/>
    </source>
</evidence>
<evidence type="ECO:0000256" key="11">
    <source>
        <dbReference type="RuleBase" id="RU366056"/>
    </source>
</evidence>
<dbReference type="GeneID" id="28935497"/>
<keyword evidence="10" id="KW-0325">Glycoprotein</keyword>
<dbReference type="InterPro" id="IPR042322">
    <property type="entry name" value="Pbn1"/>
</dbReference>
<evidence type="ECO:0000313" key="12">
    <source>
        <dbReference type="EMBL" id="KTW30212.1"/>
    </source>
</evidence>
<accession>A0A0W4ZP95</accession>
<evidence type="ECO:0000256" key="2">
    <source>
        <dbReference type="ARBA" id="ARBA00004687"/>
    </source>
</evidence>
<feature type="transmembrane region" description="Helical" evidence="11">
    <location>
        <begin position="430"/>
        <end position="450"/>
    </location>
</feature>
<evidence type="ECO:0000256" key="5">
    <source>
        <dbReference type="ARBA" id="ARBA00022502"/>
    </source>
</evidence>
<evidence type="ECO:0000313" key="13">
    <source>
        <dbReference type="Proteomes" id="UP000054454"/>
    </source>
</evidence>
<sequence>MDFWRITYISQDKYDPLREFYYIKRDEILEKYIDLWKELKGVVSFPIKYSDDLSSFKLITLHWCREDSCLMPPFATIPTNGFYIMIYPLYNSKMVFSIPNFLKDLWGDRIPSWGSFIDNKAGKLYYDSTVSSGSFLLDAICMFSGYLCDQGDVEQIGQIELFIYPLSRTMIAKIVWKLRLKGLEWNRYLKLLQNRSAHVEIGLLDPISDVTKRTKYIWRKAILGQLNILEPYTTFFSNDFLHNSFIHSEVTSSTGFHKKIRSKITISQLLNDSCSLYILYYLPKFIYVDKYQLENLAQFNIGNLKKIHFIHGETDLEAPSWQLNKWGSLILVEALFYQNISFFIDLPIHLRYHLPMLHNFHSFNLSLPTSFFFCHSAKGIYPSNSPFLSSWLLFHNYFSKNGSFYFLNHSIQNYSTSMTIHTPILYSNHILFVQIATFLVISISFFYIFFKILIQLHFLGIFIHNST</sequence>
<gene>
    <name evidence="12" type="ORF">T552_00690</name>
</gene>
<proteinExistence type="inferred from homology"/>
<evidence type="ECO:0000256" key="10">
    <source>
        <dbReference type="ARBA" id="ARBA00023180"/>
    </source>
</evidence>
<dbReference type="AlphaFoldDB" id="A0A0W4ZP95"/>
<evidence type="ECO:0000256" key="4">
    <source>
        <dbReference type="ARBA" id="ARBA00020410"/>
    </source>
</evidence>
<dbReference type="GO" id="GO:0000030">
    <property type="term" value="F:mannosyltransferase activity"/>
    <property type="evidence" value="ECO:0007669"/>
    <property type="project" value="TreeGrafter"/>
</dbReference>
<protein>
    <recommendedName>
        <fullName evidence="4 11">Protein PBN1</fullName>
    </recommendedName>
</protein>